<dbReference type="Proteomes" id="UP000187203">
    <property type="component" value="Unassembled WGS sequence"/>
</dbReference>
<dbReference type="NCBIfam" id="TIGR01640">
    <property type="entry name" value="F_box_assoc_1"/>
    <property type="match status" value="1"/>
</dbReference>
<dbReference type="InterPro" id="IPR001810">
    <property type="entry name" value="F-box_dom"/>
</dbReference>
<dbReference type="InterPro" id="IPR017451">
    <property type="entry name" value="F-box-assoc_interact_dom"/>
</dbReference>
<feature type="domain" description="F-box" evidence="1">
    <location>
        <begin position="3"/>
        <end position="53"/>
    </location>
</feature>
<dbReference type="InterPro" id="IPR050796">
    <property type="entry name" value="SCF_F-box_component"/>
</dbReference>
<dbReference type="InterPro" id="IPR006527">
    <property type="entry name" value="F-box-assoc_dom_typ1"/>
</dbReference>
<dbReference type="SMART" id="SM00256">
    <property type="entry name" value="FBOX"/>
    <property type="match status" value="1"/>
</dbReference>
<evidence type="ECO:0000259" key="1">
    <source>
        <dbReference type="PROSITE" id="PS50181"/>
    </source>
</evidence>
<name>A0A1R3IS47_9ROSI</name>
<dbReference type="CDD" id="cd22157">
    <property type="entry name" value="F-box_AtFBW1-like"/>
    <property type="match status" value="1"/>
</dbReference>
<dbReference type="AlphaFoldDB" id="A0A1R3IS47"/>
<protein>
    <recommendedName>
        <fullName evidence="1">F-box domain-containing protein</fullName>
    </recommendedName>
</protein>
<proteinExistence type="predicted"/>
<keyword evidence="3" id="KW-1185">Reference proteome</keyword>
<reference evidence="3" key="1">
    <citation type="submission" date="2013-09" db="EMBL/GenBank/DDBJ databases">
        <title>Corchorus olitorius genome sequencing.</title>
        <authorList>
            <person name="Alam M."/>
            <person name="Haque M.S."/>
            <person name="Islam M.S."/>
            <person name="Emdad E.M."/>
            <person name="Islam M.M."/>
            <person name="Ahmed B."/>
            <person name="Halim A."/>
            <person name="Hossen Q.M.M."/>
            <person name="Hossain M.Z."/>
            <person name="Ahmed R."/>
            <person name="Khan M.M."/>
            <person name="Islam R."/>
            <person name="Rashid M.M."/>
            <person name="Khan S.A."/>
            <person name="Rahman M.S."/>
            <person name="Alam M."/>
            <person name="Yahiya A.S."/>
            <person name="Khan M.S."/>
            <person name="Azam M.S."/>
            <person name="Haque T."/>
            <person name="Lashkar M.Z.H."/>
            <person name="Akhand A.I."/>
            <person name="Morshed G."/>
            <person name="Roy S."/>
            <person name="Uddin K.S."/>
            <person name="Rabeya T."/>
            <person name="Hossain A.S."/>
            <person name="Chowdhury A."/>
            <person name="Snigdha A.R."/>
            <person name="Mortoza M.S."/>
            <person name="Matin S.A."/>
            <person name="Hoque S.M.E."/>
            <person name="Islam M.K."/>
            <person name="Roy D.K."/>
            <person name="Haider R."/>
            <person name="Moosa M.M."/>
            <person name="Elias S.M."/>
            <person name="Hasan A.M."/>
            <person name="Jahan S."/>
            <person name="Shafiuddin M."/>
            <person name="Mahmood N."/>
            <person name="Shommy N.S."/>
        </authorList>
    </citation>
    <scope>NUCLEOTIDE SEQUENCE [LARGE SCALE GENOMIC DNA]</scope>
    <source>
        <strain evidence="3">cv. O-4</strain>
    </source>
</reference>
<dbReference type="InterPro" id="IPR036047">
    <property type="entry name" value="F-box-like_dom_sf"/>
</dbReference>
<sequence length="393" mass="45029">MAAGKNTQLPEEICFDILERLPVKSLGRFKAVSKPWKFLVSSPDFIDCQYDRSAANCSKLAAVEERCSESEKKCSILLHTLNSNPASPVETTTIEQPTKYEGKCISSCWCRGLLLTEVTNGPSFKLLLWNPLTKECKEVPKPVPYRYIAETSAIGYDFTMRSHMIVIILRKSNRFNQISVYTCKTNSWAFFEVVRDNTASICSGPLTLVNGAPHWLVEYGDDDDYNDNNNYYAIEYFDFSMNKLMEVPQPGDYAYRNYSYVHPELYDMEGCLCIGYYTHEDANEVEIWVMKQYGVKETWSKLMIFDVYNDILNISRFPLCFAKNNVNVSLVNEMGIMFPLFLPNNNVNEVGMERDQGCVALYNGKERRAELRIPASQVRKVRAFAFVESLISD</sequence>
<dbReference type="PROSITE" id="PS50181">
    <property type="entry name" value="FBOX"/>
    <property type="match status" value="1"/>
</dbReference>
<dbReference type="PANTHER" id="PTHR31672">
    <property type="entry name" value="BNACNNG10540D PROTEIN"/>
    <property type="match status" value="1"/>
</dbReference>
<dbReference type="STRING" id="93759.A0A1R3IS47"/>
<organism evidence="2 3">
    <name type="scientific">Corchorus olitorius</name>
    <dbReference type="NCBI Taxonomy" id="93759"/>
    <lineage>
        <taxon>Eukaryota</taxon>
        <taxon>Viridiplantae</taxon>
        <taxon>Streptophyta</taxon>
        <taxon>Embryophyta</taxon>
        <taxon>Tracheophyta</taxon>
        <taxon>Spermatophyta</taxon>
        <taxon>Magnoliopsida</taxon>
        <taxon>eudicotyledons</taxon>
        <taxon>Gunneridae</taxon>
        <taxon>Pentapetalae</taxon>
        <taxon>rosids</taxon>
        <taxon>malvids</taxon>
        <taxon>Malvales</taxon>
        <taxon>Malvaceae</taxon>
        <taxon>Grewioideae</taxon>
        <taxon>Apeibeae</taxon>
        <taxon>Corchorus</taxon>
    </lineage>
</organism>
<dbReference type="SUPFAM" id="SSF81383">
    <property type="entry name" value="F-box domain"/>
    <property type="match status" value="1"/>
</dbReference>
<dbReference type="EMBL" id="AWUE01017714">
    <property type="protein sequence ID" value="OMO85406.1"/>
    <property type="molecule type" value="Genomic_DNA"/>
</dbReference>
<evidence type="ECO:0000313" key="3">
    <source>
        <dbReference type="Proteomes" id="UP000187203"/>
    </source>
</evidence>
<accession>A0A1R3IS47</accession>
<evidence type="ECO:0000313" key="2">
    <source>
        <dbReference type="EMBL" id="OMO85406.1"/>
    </source>
</evidence>
<comment type="caution">
    <text evidence="2">The sequence shown here is derived from an EMBL/GenBank/DDBJ whole genome shotgun (WGS) entry which is preliminary data.</text>
</comment>
<dbReference type="Pfam" id="PF07734">
    <property type="entry name" value="FBA_1"/>
    <property type="match status" value="1"/>
</dbReference>
<dbReference type="OrthoDB" id="913616at2759"/>
<dbReference type="Pfam" id="PF00646">
    <property type="entry name" value="F-box"/>
    <property type="match status" value="1"/>
</dbReference>
<gene>
    <name evidence="2" type="ORF">COLO4_21638</name>
</gene>
<dbReference type="PANTHER" id="PTHR31672:SF13">
    <property type="entry name" value="F-BOX PROTEIN CPR30-LIKE"/>
    <property type="match status" value="1"/>
</dbReference>
<dbReference type="Gene3D" id="1.20.1280.50">
    <property type="match status" value="1"/>
</dbReference>